<dbReference type="Proteomes" id="UP000269721">
    <property type="component" value="Unassembled WGS sequence"/>
</dbReference>
<dbReference type="PANTHER" id="PTHR22834">
    <property type="entry name" value="NUCLEAR FUSION PROTEIN FUS2"/>
    <property type="match status" value="1"/>
</dbReference>
<feature type="non-terminal residue" evidence="3">
    <location>
        <position position="292"/>
    </location>
</feature>
<dbReference type="GO" id="GO:0005085">
    <property type="term" value="F:guanyl-nucleotide exchange factor activity"/>
    <property type="evidence" value="ECO:0007669"/>
    <property type="project" value="InterPro"/>
</dbReference>
<protein>
    <submittedName>
        <fullName evidence="3">Dbl homology domain-containing protein</fullName>
    </submittedName>
</protein>
<sequence length="292" mass="33148">MPPPSVTGTEMSSVFNENEDEESRALRRSLKRAKIVNEIVDTEKQFLNDMEILMEVYRVPAMETGALSPHEVKILFANLDVVIQTSREVLDVLLAATQGEDTWVGEAFNQMMRRIETTYCDYCKNNEAAMTLLAALASPDCPPETKKFLQECQSRLQGRTGAWDLGSLVIKPVQRVLKYPLLIKQLLKETVPTHPDHVELVRASVEIEKVAEKINEVKKRKDIVEKYVDGKGNTNVIHGITKKWTRSAQQVKMALPGRGADGTYDELYDALSQKLDLQYRSASQLYKDLDFW</sequence>
<dbReference type="AlphaFoldDB" id="A0A4P9WB97"/>
<dbReference type="SMART" id="SM00325">
    <property type="entry name" value="RhoGEF"/>
    <property type="match status" value="1"/>
</dbReference>
<dbReference type="InterPro" id="IPR035899">
    <property type="entry name" value="DBL_dom_sf"/>
</dbReference>
<dbReference type="InterPro" id="IPR051492">
    <property type="entry name" value="Dynamin-Rho_GEF"/>
</dbReference>
<dbReference type="CDD" id="cd00160">
    <property type="entry name" value="RhoGEF"/>
    <property type="match status" value="1"/>
</dbReference>
<evidence type="ECO:0000313" key="4">
    <source>
        <dbReference type="Proteomes" id="UP000269721"/>
    </source>
</evidence>
<proteinExistence type="predicted"/>
<name>A0A4P9WB97_9FUNG</name>
<dbReference type="SUPFAM" id="SSF48065">
    <property type="entry name" value="DBL homology domain (DH-domain)"/>
    <property type="match status" value="1"/>
</dbReference>
<dbReference type="Gene3D" id="1.20.900.10">
    <property type="entry name" value="Dbl homology (DH) domain"/>
    <property type="match status" value="1"/>
</dbReference>
<organism evidence="3 4">
    <name type="scientific">Blyttiomyces helicus</name>
    <dbReference type="NCBI Taxonomy" id="388810"/>
    <lineage>
        <taxon>Eukaryota</taxon>
        <taxon>Fungi</taxon>
        <taxon>Fungi incertae sedis</taxon>
        <taxon>Chytridiomycota</taxon>
        <taxon>Chytridiomycota incertae sedis</taxon>
        <taxon>Chytridiomycetes</taxon>
        <taxon>Chytridiomycetes incertae sedis</taxon>
        <taxon>Blyttiomyces</taxon>
    </lineage>
</organism>
<dbReference type="GO" id="GO:0032955">
    <property type="term" value="P:regulation of division septum assembly"/>
    <property type="evidence" value="ECO:0007669"/>
    <property type="project" value="TreeGrafter"/>
</dbReference>
<dbReference type="GO" id="GO:0031991">
    <property type="term" value="P:regulation of actomyosin contractile ring contraction"/>
    <property type="evidence" value="ECO:0007669"/>
    <property type="project" value="TreeGrafter"/>
</dbReference>
<accession>A0A4P9WB97</accession>
<dbReference type="InterPro" id="IPR000219">
    <property type="entry name" value="DH_dom"/>
</dbReference>
<feature type="domain" description="DH" evidence="2">
    <location>
        <begin position="31"/>
        <end position="217"/>
    </location>
</feature>
<feature type="compositionally biased region" description="Polar residues" evidence="1">
    <location>
        <begin position="1"/>
        <end position="16"/>
    </location>
</feature>
<dbReference type="EMBL" id="KZ996722">
    <property type="protein sequence ID" value="RKO88428.1"/>
    <property type="molecule type" value="Genomic_DNA"/>
</dbReference>
<dbReference type="PANTHER" id="PTHR22834:SF20">
    <property type="entry name" value="SH3 DOMAIN-CONTAINING PROTEIN"/>
    <property type="match status" value="1"/>
</dbReference>
<dbReference type="PROSITE" id="PS50010">
    <property type="entry name" value="DH_2"/>
    <property type="match status" value="1"/>
</dbReference>
<dbReference type="GO" id="GO:0005737">
    <property type="term" value="C:cytoplasm"/>
    <property type="evidence" value="ECO:0007669"/>
    <property type="project" value="TreeGrafter"/>
</dbReference>
<gene>
    <name evidence="3" type="ORF">BDK51DRAFT_29118</name>
</gene>
<reference evidence="4" key="1">
    <citation type="journal article" date="2018" name="Nat. Microbiol.">
        <title>Leveraging single-cell genomics to expand the fungal tree of life.</title>
        <authorList>
            <person name="Ahrendt S.R."/>
            <person name="Quandt C.A."/>
            <person name="Ciobanu D."/>
            <person name="Clum A."/>
            <person name="Salamov A."/>
            <person name="Andreopoulos B."/>
            <person name="Cheng J.F."/>
            <person name="Woyke T."/>
            <person name="Pelin A."/>
            <person name="Henrissat B."/>
            <person name="Reynolds N.K."/>
            <person name="Benny G.L."/>
            <person name="Smith M.E."/>
            <person name="James T.Y."/>
            <person name="Grigoriev I.V."/>
        </authorList>
    </citation>
    <scope>NUCLEOTIDE SEQUENCE [LARGE SCALE GENOMIC DNA]</scope>
</reference>
<evidence type="ECO:0000256" key="1">
    <source>
        <dbReference type="SAM" id="MobiDB-lite"/>
    </source>
</evidence>
<evidence type="ECO:0000259" key="2">
    <source>
        <dbReference type="PROSITE" id="PS50010"/>
    </source>
</evidence>
<dbReference type="OrthoDB" id="10256089at2759"/>
<evidence type="ECO:0000313" key="3">
    <source>
        <dbReference type="EMBL" id="RKO88428.1"/>
    </source>
</evidence>
<dbReference type="Pfam" id="PF00621">
    <property type="entry name" value="RhoGEF"/>
    <property type="match status" value="1"/>
</dbReference>
<feature type="region of interest" description="Disordered" evidence="1">
    <location>
        <begin position="1"/>
        <end position="22"/>
    </location>
</feature>
<keyword evidence="4" id="KW-1185">Reference proteome</keyword>